<protein>
    <submittedName>
        <fullName evidence="1">Uncharacterized protein</fullName>
    </submittedName>
</protein>
<name>A0A1H6MHN0_9FLAO</name>
<gene>
    <name evidence="1" type="ORF">SAMN02927937_02715</name>
</gene>
<evidence type="ECO:0000313" key="2">
    <source>
        <dbReference type="Proteomes" id="UP000199634"/>
    </source>
</evidence>
<sequence>MNTIDSSFYKDKVFGLEIIAFSDKQFIIGKFVKKKKTGVILIE</sequence>
<evidence type="ECO:0000313" key="1">
    <source>
        <dbReference type="EMBL" id="SEI01138.1"/>
    </source>
</evidence>
<dbReference type="Proteomes" id="UP000199634">
    <property type="component" value="Unassembled WGS sequence"/>
</dbReference>
<accession>A0A1H6MHN0</accession>
<dbReference type="AlphaFoldDB" id="A0A1H6MHN0"/>
<reference evidence="1 2" key="1">
    <citation type="submission" date="2016-10" db="EMBL/GenBank/DDBJ databases">
        <authorList>
            <person name="de Groot N.N."/>
        </authorList>
    </citation>
    <scope>NUCLEOTIDE SEQUENCE [LARGE SCALE GENOMIC DNA]</scope>
    <source>
        <strain evidence="1 2">CGMCC 1.10825</strain>
    </source>
</reference>
<keyword evidence="2" id="KW-1185">Reference proteome</keyword>
<proteinExistence type="predicted"/>
<dbReference type="EMBL" id="FNXE01000058">
    <property type="protein sequence ID" value="SEI01138.1"/>
    <property type="molecule type" value="Genomic_DNA"/>
</dbReference>
<organism evidence="1 2">
    <name type="scientific">Paenimyroides marinum</name>
    <dbReference type="NCBI Taxonomy" id="1159016"/>
    <lineage>
        <taxon>Bacteria</taxon>
        <taxon>Pseudomonadati</taxon>
        <taxon>Bacteroidota</taxon>
        <taxon>Flavobacteriia</taxon>
        <taxon>Flavobacteriales</taxon>
        <taxon>Flavobacteriaceae</taxon>
        <taxon>Paenimyroides</taxon>
    </lineage>
</organism>
<dbReference type="STRING" id="1159016.SAMN02927937_02715"/>